<dbReference type="EMBL" id="JAFCIX010000438">
    <property type="protein sequence ID" value="KAH6589957.1"/>
    <property type="molecule type" value="Genomic_DNA"/>
</dbReference>
<comment type="subcellular location">
    <subcellularLocation>
        <location evidence="1">Nucleus</location>
    </subcellularLocation>
</comment>
<keyword evidence="3" id="KW-0805">Transcription regulation</keyword>
<dbReference type="PANTHER" id="PTHR10445:SF0">
    <property type="entry name" value="GENERAL TRANSCRIPTION FACTOR IIF SUBUNIT 2"/>
    <property type="match status" value="1"/>
</dbReference>
<accession>A0ABQ8F3N2</accession>
<evidence type="ECO:0000313" key="10">
    <source>
        <dbReference type="Proteomes" id="UP001648503"/>
    </source>
</evidence>
<keyword evidence="6" id="KW-0539">Nucleus</keyword>
<evidence type="ECO:0000256" key="4">
    <source>
        <dbReference type="ARBA" id="ARBA00023125"/>
    </source>
</evidence>
<comment type="similarity">
    <text evidence="2">Belongs to the TFIIF beta subunit family.</text>
</comment>
<dbReference type="SUPFAM" id="SSF50916">
    <property type="entry name" value="Rap30/74 interaction domains"/>
    <property type="match status" value="1"/>
</dbReference>
<feature type="domain" description="TFIIF beta subunit N-terminal" evidence="8">
    <location>
        <begin position="45"/>
        <end position="164"/>
    </location>
</feature>
<comment type="caution">
    <text evidence="9">The sequence shown here is derived from an EMBL/GenBank/DDBJ whole genome shotgun (WGS) entry which is preliminary data.</text>
</comment>
<dbReference type="Gene3D" id="1.10.10.10">
    <property type="entry name" value="Winged helix-like DNA-binding domain superfamily/Winged helix DNA-binding domain"/>
    <property type="match status" value="1"/>
</dbReference>
<dbReference type="PANTHER" id="PTHR10445">
    <property type="entry name" value="GENERAL TRANSCRIPTION FACTOR IIF SUBUNIT 2"/>
    <property type="match status" value="1"/>
</dbReference>
<evidence type="ECO:0000256" key="3">
    <source>
        <dbReference type="ARBA" id="ARBA00023015"/>
    </source>
</evidence>
<evidence type="ECO:0000256" key="5">
    <source>
        <dbReference type="ARBA" id="ARBA00023163"/>
    </source>
</evidence>
<dbReference type="CDD" id="cd07980">
    <property type="entry name" value="TFIIF_beta"/>
    <property type="match status" value="1"/>
</dbReference>
<dbReference type="InterPro" id="IPR036390">
    <property type="entry name" value="WH_DNA-bd_sf"/>
</dbReference>
<dbReference type="InterPro" id="IPR040504">
    <property type="entry name" value="TFIIF_beta_N"/>
</dbReference>
<evidence type="ECO:0000259" key="8">
    <source>
        <dbReference type="Pfam" id="PF17683"/>
    </source>
</evidence>
<protein>
    <recommendedName>
        <fullName evidence="11">Transcription initiation factor IIF subunit beta</fullName>
    </recommendedName>
</protein>
<evidence type="ECO:0000256" key="6">
    <source>
        <dbReference type="ARBA" id="ARBA00023242"/>
    </source>
</evidence>
<dbReference type="InterPro" id="IPR003196">
    <property type="entry name" value="TFIIF_beta"/>
</dbReference>
<keyword evidence="10" id="KW-1185">Reference proteome</keyword>
<evidence type="ECO:0000256" key="2">
    <source>
        <dbReference type="ARBA" id="ARBA00009543"/>
    </source>
</evidence>
<proteinExistence type="inferred from homology"/>
<dbReference type="InterPro" id="IPR011039">
    <property type="entry name" value="TFIIF_interaction"/>
</dbReference>
<sequence>MSVNFIEDDTSEDDHKLNIRPAVDNKSLNGDSDDDLDFSLDQQDNAVWLVKVPNFLAQKWMQIGFTHAGHDLGQVRIDKASTQGNNPKVTLHIPDEPWSMDLPKNYNLKFTNLAPKNEYVFTETSQGRAVSIAGIVQHEAIVSPMVDDDSHAAYYQRIMKKRTATASAPNRVVKMMDDTKVEHRRLMGSASSDTWNSGLDLLKKKTAKSLDKRERMTRNELLNMLFPLFSGYPYWNFKGLVEQTRQPHAWLKEILSDVCILNKRGPYTGMYQLKPEFVLGGHKALASSGNGNPGASSSKS</sequence>
<gene>
    <name evidence="9" type="ORF">BASA50_009660</name>
</gene>
<dbReference type="SUPFAM" id="SSF46785">
    <property type="entry name" value="Winged helix' DNA-binding domain"/>
    <property type="match status" value="1"/>
</dbReference>
<dbReference type="Pfam" id="PF02270">
    <property type="entry name" value="TFIIF_beta"/>
    <property type="match status" value="1"/>
</dbReference>
<evidence type="ECO:0000313" key="9">
    <source>
        <dbReference type="EMBL" id="KAH6589957.1"/>
    </source>
</evidence>
<dbReference type="Pfam" id="PF17683">
    <property type="entry name" value="TFIIF_beta_N"/>
    <property type="match status" value="1"/>
</dbReference>
<dbReference type="Proteomes" id="UP001648503">
    <property type="component" value="Unassembled WGS sequence"/>
</dbReference>
<reference evidence="9 10" key="1">
    <citation type="submission" date="2021-02" db="EMBL/GenBank/DDBJ databases">
        <title>Variation within the Batrachochytrium salamandrivorans European outbreak.</title>
        <authorList>
            <person name="Kelly M."/>
            <person name="Pasmans F."/>
            <person name="Shea T.P."/>
            <person name="Munoz J.F."/>
            <person name="Carranza S."/>
            <person name="Cuomo C.A."/>
            <person name="Martel A."/>
        </authorList>
    </citation>
    <scope>NUCLEOTIDE SEQUENCE [LARGE SCALE GENOMIC DNA]</scope>
    <source>
        <strain evidence="9 10">AMFP18/2</strain>
    </source>
</reference>
<dbReference type="InterPro" id="IPR040450">
    <property type="entry name" value="TFIIF_beta_HTH"/>
</dbReference>
<name>A0ABQ8F3N2_9FUNG</name>
<feature type="domain" description="TFIIF beta subunit HTH" evidence="7">
    <location>
        <begin position="215"/>
        <end position="277"/>
    </location>
</feature>
<dbReference type="InterPro" id="IPR036388">
    <property type="entry name" value="WH-like_DNA-bd_sf"/>
</dbReference>
<evidence type="ECO:0000256" key="1">
    <source>
        <dbReference type="ARBA" id="ARBA00004123"/>
    </source>
</evidence>
<evidence type="ECO:0000259" key="7">
    <source>
        <dbReference type="Pfam" id="PF02270"/>
    </source>
</evidence>
<keyword evidence="5" id="KW-0804">Transcription</keyword>
<keyword evidence="4" id="KW-0238">DNA-binding</keyword>
<evidence type="ECO:0008006" key="11">
    <source>
        <dbReference type="Google" id="ProtNLM"/>
    </source>
</evidence>
<organism evidence="9 10">
    <name type="scientific">Batrachochytrium salamandrivorans</name>
    <dbReference type="NCBI Taxonomy" id="1357716"/>
    <lineage>
        <taxon>Eukaryota</taxon>
        <taxon>Fungi</taxon>
        <taxon>Fungi incertae sedis</taxon>
        <taxon>Chytridiomycota</taxon>
        <taxon>Chytridiomycota incertae sedis</taxon>
        <taxon>Chytridiomycetes</taxon>
        <taxon>Rhizophydiales</taxon>
        <taxon>Rhizophydiales incertae sedis</taxon>
        <taxon>Batrachochytrium</taxon>
    </lineage>
</organism>